<dbReference type="AlphaFoldDB" id="A0AA91Q2A7"/>
<dbReference type="Gene3D" id="3.40.630.30">
    <property type="match status" value="1"/>
</dbReference>
<dbReference type="EMBL" id="LYUB02000003">
    <property type="protein sequence ID" value="OVF09953.1"/>
    <property type="molecule type" value="Genomic_DNA"/>
</dbReference>
<evidence type="ECO:0000313" key="1">
    <source>
        <dbReference type="EMBL" id="OVF09953.1"/>
    </source>
</evidence>
<evidence type="ECO:0000313" key="2">
    <source>
        <dbReference type="Proteomes" id="UP000195602"/>
    </source>
</evidence>
<accession>A0AA91Q2A7</accession>
<dbReference type="KEGG" id="clus:A9F13_03g00781"/>
<gene>
    <name evidence="1" type="ORF">A9F13_03g00781</name>
</gene>
<dbReference type="Proteomes" id="UP000195602">
    <property type="component" value="Unassembled WGS sequence"/>
</dbReference>
<proteinExistence type="predicted"/>
<dbReference type="SUPFAM" id="SSF55729">
    <property type="entry name" value="Acyl-CoA N-acyltransferases (Nat)"/>
    <property type="match status" value="1"/>
</dbReference>
<protein>
    <submittedName>
        <fullName evidence="1">Uncharacterized protein</fullName>
    </submittedName>
</protein>
<comment type="caution">
    <text evidence="1">The sequence shown here is derived from an EMBL/GenBank/DDBJ whole genome shotgun (WGS) entry which is preliminary data.</text>
</comment>
<name>A0AA91Q2A7_CLALS</name>
<organism evidence="1 2">
    <name type="scientific">Clavispora lusitaniae</name>
    <name type="common">Candida lusitaniae</name>
    <dbReference type="NCBI Taxonomy" id="36911"/>
    <lineage>
        <taxon>Eukaryota</taxon>
        <taxon>Fungi</taxon>
        <taxon>Dikarya</taxon>
        <taxon>Ascomycota</taxon>
        <taxon>Saccharomycotina</taxon>
        <taxon>Pichiomycetes</taxon>
        <taxon>Metschnikowiaceae</taxon>
        <taxon>Clavispora</taxon>
    </lineage>
</organism>
<reference evidence="1 2" key="1">
    <citation type="submission" date="2017-04" db="EMBL/GenBank/DDBJ databases">
        <title>Draft genome of the yeast Clavispora lusitaniae type strain CBS 6936.</title>
        <authorList>
            <person name="Durrens P."/>
            <person name="Klopp C."/>
            <person name="Biteau N."/>
            <person name="Fitton-Ouhabi V."/>
            <person name="Dementhon K."/>
            <person name="Accoceberry I."/>
            <person name="Sherman D.J."/>
            <person name="Noel T."/>
        </authorList>
    </citation>
    <scope>NUCLEOTIDE SEQUENCE [LARGE SCALE GENOMIC DNA]</scope>
    <source>
        <strain evidence="1 2">CBS 6936</strain>
    </source>
</reference>
<sequence length="525" mass="58116">MSDFKFKSTVDPKQLAKVFMPAAKQWSKNMPLEQFAQVQSKILVDFVLGGRPGRAYYLEAPNGDIAASVIVTHHKGFYKEPTRGMSSAIPDPTTFGVSPATGLLVSYVVTAQEYRGQGLMRKLLERVISHTEEELLQKELAKSSDGKDSFRSMVTSEGKVDRTLANYYMSKKYVWYLYSGIDRTYEKFGFKAYPLDGYKIPISAGNSEVGQLVKKLLSNSASEAGVGKKLRLLDRSKKSDLDLISFILQGRELDLLTDLNTDDFHSELSGGRRSSSSLTNIGSALLTTEKGSTNELSAISEKLENVTITPSSRRKSSIQHMAVPKFGLQPNMDSLDSNFVNDKILCEAGSVKEYTNICGAILTNELQQKSFYILWTSVMMSQVHIVGIGELKLDVFGALVDPLGLTNPPQRRRGSSFTGLNDISGLNLQDLDLLVSTALHVANKRRFKGMSSYVCVTKNDLPATVPAAVLHDFFMNYVSSGEKSKAVEFVQDFSSQHILPMLRKFGSSNPEFELDWTSNSMLSWG</sequence>
<dbReference type="InterPro" id="IPR016181">
    <property type="entry name" value="Acyl_CoA_acyltransferase"/>
</dbReference>